<feature type="non-terminal residue" evidence="2">
    <location>
        <position position="1"/>
    </location>
</feature>
<sequence length="28" mass="3111">HKNLLPKALSMNVVYKIDCNDCNASYVG</sequence>
<reference evidence="2 3" key="1">
    <citation type="journal article" date="2010" name="Science">
        <title>Genomic comparison of the ants Camponotus floridanus and Harpegnathos saltator.</title>
        <authorList>
            <person name="Bonasio R."/>
            <person name="Zhang G."/>
            <person name="Ye C."/>
            <person name="Mutti N.S."/>
            <person name="Fang X."/>
            <person name="Qin N."/>
            <person name="Donahue G."/>
            <person name="Yang P."/>
            <person name="Li Q."/>
            <person name="Li C."/>
            <person name="Zhang P."/>
            <person name="Huang Z."/>
            <person name="Berger S.L."/>
            <person name="Reinberg D."/>
            <person name="Wang J."/>
            <person name="Liebig J."/>
        </authorList>
    </citation>
    <scope>NUCLEOTIDE SEQUENCE [LARGE SCALE GENOMIC DNA]</scope>
    <source>
        <strain evidence="3">C129</strain>
    </source>
</reference>
<name>E2A019_CAMFO</name>
<accession>E2A019</accession>
<organism evidence="3">
    <name type="scientific">Camponotus floridanus</name>
    <name type="common">Florida carpenter ant</name>
    <dbReference type="NCBI Taxonomy" id="104421"/>
    <lineage>
        <taxon>Eukaryota</taxon>
        <taxon>Metazoa</taxon>
        <taxon>Ecdysozoa</taxon>
        <taxon>Arthropoda</taxon>
        <taxon>Hexapoda</taxon>
        <taxon>Insecta</taxon>
        <taxon>Pterygota</taxon>
        <taxon>Neoptera</taxon>
        <taxon>Endopterygota</taxon>
        <taxon>Hymenoptera</taxon>
        <taxon>Apocrita</taxon>
        <taxon>Aculeata</taxon>
        <taxon>Formicoidea</taxon>
        <taxon>Formicidae</taxon>
        <taxon>Formicinae</taxon>
        <taxon>Camponotus</taxon>
    </lineage>
</organism>
<proteinExistence type="predicted"/>
<dbReference type="EMBL" id="GL440702">
    <property type="protein sequence ID" value="EFN65550.1"/>
    <property type="molecule type" value="Genomic_DNA"/>
</dbReference>
<evidence type="ECO:0000313" key="1">
    <source>
        <dbReference type="EMBL" id="EFN65550.1"/>
    </source>
</evidence>
<feature type="non-terminal residue" evidence="2">
    <location>
        <position position="28"/>
    </location>
</feature>
<dbReference type="AlphaFoldDB" id="E2A019"/>
<protein>
    <submittedName>
        <fullName evidence="2">Uncharacterized protein</fullName>
    </submittedName>
</protein>
<dbReference type="EMBL" id="GL435538">
    <property type="protein sequence ID" value="EFN73218.1"/>
    <property type="molecule type" value="Genomic_DNA"/>
</dbReference>
<gene>
    <name evidence="1" type="ORF">EAG_00359</name>
    <name evidence="2" type="ORF">EAG_02162</name>
</gene>
<evidence type="ECO:0000313" key="2">
    <source>
        <dbReference type="EMBL" id="EFN73218.1"/>
    </source>
</evidence>
<keyword evidence="3" id="KW-1185">Reference proteome</keyword>
<dbReference type="Proteomes" id="UP000000311">
    <property type="component" value="Unassembled WGS sequence"/>
</dbReference>
<evidence type="ECO:0000313" key="3">
    <source>
        <dbReference type="Proteomes" id="UP000000311"/>
    </source>
</evidence>